<proteinExistence type="predicted"/>
<accession>A0A0G0FW13</accession>
<evidence type="ECO:0000313" key="1">
    <source>
        <dbReference type="EMBL" id="KKQ18055.1"/>
    </source>
</evidence>
<name>A0A0G0FW13_9BACT</name>
<evidence type="ECO:0000313" key="2">
    <source>
        <dbReference type="Proteomes" id="UP000034508"/>
    </source>
</evidence>
<evidence type="ECO:0008006" key="3">
    <source>
        <dbReference type="Google" id="ProtNLM"/>
    </source>
</evidence>
<organism evidence="1 2">
    <name type="scientific">Berkelbacteria bacterium GW2011_GWA1_36_9</name>
    <dbReference type="NCBI Taxonomy" id="1618331"/>
    <lineage>
        <taxon>Bacteria</taxon>
        <taxon>Candidatus Berkelbacteria</taxon>
    </lineage>
</organism>
<sequence length="98" mass="11919">MRVRLSPRALRKKSKMIYFTKHALEKFEILKRHNFYVSKEQVLETITNPEKIDYSRSPLLIAQRKFDATHVFRVVYKKEEGLIKIITFYPGRRKKYEQ</sequence>
<dbReference type="AlphaFoldDB" id="A0A0G0FW13"/>
<dbReference type="EMBL" id="LBSM01000011">
    <property type="protein sequence ID" value="KKQ18055.1"/>
    <property type="molecule type" value="Genomic_DNA"/>
</dbReference>
<comment type="caution">
    <text evidence="1">The sequence shown here is derived from an EMBL/GenBank/DDBJ whole genome shotgun (WGS) entry which is preliminary data.</text>
</comment>
<protein>
    <recommendedName>
        <fullName evidence="3">DUF4258 domain-containing protein</fullName>
    </recommendedName>
</protein>
<gene>
    <name evidence="1" type="ORF">US31_C0011G0037</name>
</gene>
<dbReference type="Proteomes" id="UP000034508">
    <property type="component" value="Unassembled WGS sequence"/>
</dbReference>
<reference evidence="1 2" key="1">
    <citation type="journal article" date="2015" name="Nature">
        <title>rRNA introns, odd ribosomes, and small enigmatic genomes across a large radiation of phyla.</title>
        <authorList>
            <person name="Brown C.T."/>
            <person name="Hug L.A."/>
            <person name="Thomas B.C."/>
            <person name="Sharon I."/>
            <person name="Castelle C.J."/>
            <person name="Singh A."/>
            <person name="Wilkins M.J."/>
            <person name="Williams K.H."/>
            <person name="Banfield J.F."/>
        </authorList>
    </citation>
    <scope>NUCLEOTIDE SEQUENCE [LARGE SCALE GENOMIC DNA]</scope>
</reference>